<feature type="transmembrane region" description="Helical" evidence="2">
    <location>
        <begin position="113"/>
        <end position="134"/>
    </location>
</feature>
<proteinExistence type="predicted"/>
<sequence length="135" mass="15250">MSKVVSSSQRRFFHSHSHHQQQPQPSLNHLQQSAAVAMIGLQQLQQVAVASQMNSTATTAVLANRQKASHTSSKNKVQMEEKPKTSKTKETEKKYNSQLDKDIREGDLIFVKLGKFFCIMIIFSNISSYCILIKL</sequence>
<accession>A0AA88KRT6</accession>
<protein>
    <submittedName>
        <fullName evidence="3">Uncharacterized protein</fullName>
    </submittedName>
</protein>
<dbReference type="Proteomes" id="UP000816034">
    <property type="component" value="Unassembled WGS sequence"/>
</dbReference>
<feature type="compositionally biased region" description="Low complexity" evidence="1">
    <location>
        <begin position="1"/>
        <end position="10"/>
    </location>
</feature>
<feature type="compositionally biased region" description="Basic and acidic residues" evidence="1">
    <location>
        <begin position="77"/>
        <end position="97"/>
    </location>
</feature>
<dbReference type="EMBL" id="PYSW02000012">
    <property type="protein sequence ID" value="KAG2387522.1"/>
    <property type="molecule type" value="Genomic_DNA"/>
</dbReference>
<keyword evidence="2" id="KW-1133">Transmembrane helix</keyword>
<dbReference type="AlphaFoldDB" id="A0AA88KRT6"/>
<dbReference type="RefSeq" id="XP_044551514.1">
    <property type="nucleotide sequence ID" value="XM_044686783.1"/>
</dbReference>
<evidence type="ECO:0000256" key="1">
    <source>
        <dbReference type="SAM" id="MobiDB-lite"/>
    </source>
</evidence>
<comment type="caution">
    <text evidence="3">The sequence shown here is derived from an EMBL/GenBank/DDBJ whole genome shotgun (WGS) entry which is preliminary data.</text>
</comment>
<keyword evidence="4" id="KW-1185">Reference proteome</keyword>
<keyword evidence="2" id="KW-0812">Transmembrane</keyword>
<gene>
    <name evidence="3" type="ORF">C9374_001116</name>
</gene>
<evidence type="ECO:0000313" key="4">
    <source>
        <dbReference type="Proteomes" id="UP000816034"/>
    </source>
</evidence>
<evidence type="ECO:0000256" key="2">
    <source>
        <dbReference type="SAM" id="Phobius"/>
    </source>
</evidence>
<name>A0AA88KRT6_NAELO</name>
<feature type="region of interest" description="Disordered" evidence="1">
    <location>
        <begin position="62"/>
        <end position="97"/>
    </location>
</feature>
<organism evidence="3 4">
    <name type="scientific">Naegleria lovaniensis</name>
    <name type="common">Amoeba</name>
    <dbReference type="NCBI Taxonomy" id="51637"/>
    <lineage>
        <taxon>Eukaryota</taxon>
        <taxon>Discoba</taxon>
        <taxon>Heterolobosea</taxon>
        <taxon>Tetramitia</taxon>
        <taxon>Eutetramitia</taxon>
        <taxon>Vahlkampfiidae</taxon>
        <taxon>Naegleria</taxon>
    </lineage>
</organism>
<evidence type="ECO:0000313" key="3">
    <source>
        <dbReference type="EMBL" id="KAG2387522.1"/>
    </source>
</evidence>
<feature type="region of interest" description="Disordered" evidence="1">
    <location>
        <begin position="1"/>
        <end position="29"/>
    </location>
</feature>
<feature type="compositionally biased region" description="Low complexity" evidence="1">
    <location>
        <begin position="20"/>
        <end position="29"/>
    </location>
</feature>
<keyword evidence="2" id="KW-0472">Membrane</keyword>
<reference evidence="3 4" key="1">
    <citation type="journal article" date="2018" name="BMC Genomics">
        <title>The genome of Naegleria lovaniensis, the basis for a comparative approach to unravel pathogenicity factors of the human pathogenic amoeba N. fowleri.</title>
        <authorList>
            <person name="Liechti N."/>
            <person name="Schurch N."/>
            <person name="Bruggmann R."/>
            <person name="Wittwer M."/>
        </authorList>
    </citation>
    <scope>NUCLEOTIDE SEQUENCE [LARGE SCALE GENOMIC DNA]</scope>
    <source>
        <strain evidence="3 4">ATCC 30569</strain>
    </source>
</reference>
<dbReference type="GeneID" id="68093572"/>